<evidence type="ECO:0000259" key="1">
    <source>
        <dbReference type="Pfam" id="PF12894"/>
    </source>
</evidence>
<dbReference type="VEuPathDB" id="TrichDB:TVAG_196900"/>
<dbReference type="AlphaFoldDB" id="A2FDE7"/>
<reference evidence="2" key="1">
    <citation type="submission" date="2006-10" db="EMBL/GenBank/DDBJ databases">
        <authorList>
            <person name="Amadeo P."/>
            <person name="Zhao Q."/>
            <person name="Wortman J."/>
            <person name="Fraser-Liggett C."/>
            <person name="Carlton J."/>
        </authorList>
    </citation>
    <scope>NUCLEOTIDE SEQUENCE</scope>
    <source>
        <strain evidence="2">G3</strain>
    </source>
</reference>
<dbReference type="RefSeq" id="XP_001309991.1">
    <property type="nucleotide sequence ID" value="XM_001309990.1"/>
</dbReference>
<dbReference type="InParanoid" id="A2FDE7"/>
<organism evidence="2 3">
    <name type="scientific">Trichomonas vaginalis (strain ATCC PRA-98 / G3)</name>
    <dbReference type="NCBI Taxonomy" id="412133"/>
    <lineage>
        <taxon>Eukaryota</taxon>
        <taxon>Metamonada</taxon>
        <taxon>Parabasalia</taxon>
        <taxon>Trichomonadida</taxon>
        <taxon>Trichomonadidae</taxon>
        <taxon>Trichomonas</taxon>
    </lineage>
</organism>
<proteinExistence type="predicted"/>
<dbReference type="KEGG" id="tva:4754847"/>
<name>A2FDE7_TRIV3</name>
<dbReference type="Pfam" id="PF12894">
    <property type="entry name" value="ANAPC4_WD40"/>
    <property type="match status" value="1"/>
</dbReference>
<dbReference type="EMBL" id="DS113731">
    <property type="protein sequence ID" value="EAX97061.1"/>
    <property type="molecule type" value="Genomic_DNA"/>
</dbReference>
<reference evidence="2" key="2">
    <citation type="journal article" date="2007" name="Science">
        <title>Draft genome sequence of the sexually transmitted pathogen Trichomonas vaginalis.</title>
        <authorList>
            <person name="Carlton J.M."/>
            <person name="Hirt R.P."/>
            <person name="Silva J.C."/>
            <person name="Delcher A.L."/>
            <person name="Schatz M."/>
            <person name="Zhao Q."/>
            <person name="Wortman J.R."/>
            <person name="Bidwell S.L."/>
            <person name="Alsmark U.C.M."/>
            <person name="Besteiro S."/>
            <person name="Sicheritz-Ponten T."/>
            <person name="Noel C.J."/>
            <person name="Dacks J.B."/>
            <person name="Foster P.G."/>
            <person name="Simillion C."/>
            <person name="Van de Peer Y."/>
            <person name="Miranda-Saavedra D."/>
            <person name="Barton G.J."/>
            <person name="Westrop G.D."/>
            <person name="Mueller S."/>
            <person name="Dessi D."/>
            <person name="Fiori P.L."/>
            <person name="Ren Q."/>
            <person name="Paulsen I."/>
            <person name="Zhang H."/>
            <person name="Bastida-Corcuera F.D."/>
            <person name="Simoes-Barbosa A."/>
            <person name="Brown M.T."/>
            <person name="Hayes R.D."/>
            <person name="Mukherjee M."/>
            <person name="Okumura C.Y."/>
            <person name="Schneider R."/>
            <person name="Smith A.J."/>
            <person name="Vanacova S."/>
            <person name="Villalvazo M."/>
            <person name="Haas B.J."/>
            <person name="Pertea M."/>
            <person name="Feldblyum T.V."/>
            <person name="Utterback T.R."/>
            <person name="Shu C.L."/>
            <person name="Osoegawa K."/>
            <person name="de Jong P.J."/>
            <person name="Hrdy I."/>
            <person name="Horvathova L."/>
            <person name="Zubacova Z."/>
            <person name="Dolezal P."/>
            <person name="Malik S.B."/>
            <person name="Logsdon J.M. Jr."/>
            <person name="Henze K."/>
            <person name="Gupta A."/>
            <person name="Wang C.C."/>
            <person name="Dunne R.L."/>
            <person name="Upcroft J.A."/>
            <person name="Upcroft P."/>
            <person name="White O."/>
            <person name="Salzberg S.L."/>
            <person name="Tang P."/>
            <person name="Chiu C.-H."/>
            <person name="Lee Y.-S."/>
            <person name="Embley T.M."/>
            <person name="Coombs G.H."/>
            <person name="Mottram J.C."/>
            <person name="Tachezy J."/>
            <person name="Fraser-Liggett C.M."/>
            <person name="Johnson P.J."/>
        </authorList>
    </citation>
    <scope>NUCLEOTIDE SEQUENCE [LARGE SCALE GENOMIC DNA]</scope>
    <source>
        <strain evidence="2">G3</strain>
    </source>
</reference>
<gene>
    <name evidence="2" type="ORF">TVAG_196900</name>
</gene>
<dbReference type="Gene3D" id="2.130.10.10">
    <property type="entry name" value="YVTN repeat-like/Quinoprotein amine dehydrogenase"/>
    <property type="match status" value="1"/>
</dbReference>
<keyword evidence="3" id="KW-1185">Reference proteome</keyword>
<dbReference type="SMR" id="A2FDE7"/>
<dbReference type="VEuPathDB" id="TrichDB:TVAGG3_0681780"/>
<sequence length="810" mass="93515">MSFSIPFCQEKCPKLSDIFLIKACPNSGLMAFVSQSTIYLGQSSIYGCPIIAKYQQTDEETQKHGPIYWMQWFDRSSIAWGTCSGRIRVGSINHENQSITITSTFNVNMPMNAVFTAFNYIAVCDSNSNIFFFSKDGKHKSTISFKKDTAQFKSVNFISPRYFFGIYGGVPLVAFIDENTIEHHTQFLFNFEQVDNAKLISYCPRTAVLAFAKTDNSVQILIVGISSETFYTITPPGDDEILKLYWSIDGKYLYSIFSNGRVVICIIDLFERVTFLIPDLSDSVNLEFNSQSQQLFVSNLKETKVFYIGRNNHNIMFTPNSLVEHRTNKFVAKIDDSEKSLPSKIFPIQYATSYKNNYAVANAKGFVMINNNKFSDFIPSKIDNMCFMKEFLFVFGLRVEELKQTWYRVQVFSKNFQRLATFEINHHPSHLSSYKHTILASCDTKYTIIKITKEKTPIPFGNRFISIRTTEEKSKIPIIGSAITENEEVLLLYKDLNVVQQPSNDIIARKVRSIWNNDYPQVTVLQKSNSSIIYYKSATILKSNSVFYCDSSKIYSLSSNQALGSITFFNENYISEFLPEFNKNEAAFRNIYLILKDDPNFASIFANSLELIFKHTKENLEPFLELYMKVLQPDEFATVISESIRVIKNKHRQVLLENPKLNWSQIMNRIPNRDAVRILLNVQPNYFSKFAQEAKLQDPTSLVQTIIDYGAVLIGYRFAIIYNLNPFDILSKMDPYKAIRVLKIDRIRYDNAQFNELIEKIRKLFENQQFTLLLYVLDLFSTDQNAILFLEMNYKNLSADFAKLKARLNE</sequence>
<dbReference type="InterPro" id="IPR036322">
    <property type="entry name" value="WD40_repeat_dom_sf"/>
</dbReference>
<evidence type="ECO:0000313" key="2">
    <source>
        <dbReference type="EMBL" id="EAX97061.1"/>
    </source>
</evidence>
<dbReference type="SUPFAM" id="SSF50978">
    <property type="entry name" value="WD40 repeat-like"/>
    <property type="match status" value="1"/>
</dbReference>
<evidence type="ECO:0000313" key="3">
    <source>
        <dbReference type="Proteomes" id="UP000001542"/>
    </source>
</evidence>
<dbReference type="Proteomes" id="UP000001542">
    <property type="component" value="Unassembled WGS sequence"/>
</dbReference>
<accession>A2FDE7</accession>
<protein>
    <recommendedName>
        <fullName evidence="1">Anaphase-promoting complex subunit 4-like WD40 domain-containing protein</fullName>
    </recommendedName>
</protein>
<dbReference type="InterPro" id="IPR024977">
    <property type="entry name" value="Apc4-like_WD40_dom"/>
</dbReference>
<dbReference type="InterPro" id="IPR015943">
    <property type="entry name" value="WD40/YVTN_repeat-like_dom_sf"/>
</dbReference>
<feature type="domain" description="Anaphase-promoting complex subunit 4-like WD40" evidence="1">
    <location>
        <begin position="201"/>
        <end position="265"/>
    </location>
</feature>